<proteinExistence type="predicted"/>
<dbReference type="EMBL" id="CP000148">
    <property type="protein sequence ID" value="ABB33527.1"/>
    <property type="molecule type" value="Genomic_DNA"/>
</dbReference>
<dbReference type="KEGG" id="gme:Gmet_3314"/>
<reference evidence="1 2" key="1">
    <citation type="submission" date="2005-10" db="EMBL/GenBank/DDBJ databases">
        <title>Complete sequence of Geobacter metallireducens GS-15.</title>
        <authorList>
            <consortium name="US DOE Joint Genome Institute"/>
            <person name="Copeland A."/>
            <person name="Lucas S."/>
            <person name="Lapidus A."/>
            <person name="Barry K."/>
            <person name="Detter J.C."/>
            <person name="Glavina T."/>
            <person name="Hammon N."/>
            <person name="Israni S."/>
            <person name="Pitluck S."/>
            <person name="Di Bartolo G."/>
            <person name="Chain P."/>
            <person name="Schmutz J."/>
            <person name="Larimer F."/>
            <person name="Land M."/>
            <person name="Kyrpides N."/>
            <person name="Ivanova N."/>
            <person name="Richardson P."/>
        </authorList>
    </citation>
    <scope>NUCLEOTIDE SEQUENCE [LARGE SCALE GENOMIC DNA]</scope>
    <source>
        <strain evidence="2">ATCC 53774 / DSM 7210 / GS-15</strain>
    </source>
</reference>
<dbReference type="PANTHER" id="PTHR35564">
    <property type="match status" value="1"/>
</dbReference>
<accession>Q39QE7</accession>
<name>Q39QE7_GEOMG</name>
<dbReference type="AlphaFoldDB" id="Q39QE7"/>
<dbReference type="Proteomes" id="UP000007073">
    <property type="component" value="Chromosome"/>
</dbReference>
<sequence length="329" mass="35956">MAAASRIPAAPLEQELLHRGHEFSFLQVLRILELLGERDGTKRPVEVIPRLSLGFPAADVAGVERVGDGYRVIATFLGLYGQATPLPAFYTEELLDEEATDSSAGRDFLDIVNRHIYGIFANVARKYRLFLQVDEQRSDAVTERLHALGGYGEETLRAQLPDPRSLLRYTGLFAQHPRSALGLRTLLTDALDAPVEVISAVPRIVTVPPEERSRLGTIGTLGEDAFVGSEIPDRSGMFRIEVGPLRRDRFAELLPGTPERKRLDLLVALYITDPLAYEIELILAPGEAPPAMLGSGIRLGWDVWMTSGADVGRVSVSFPGGGEPLAAPR</sequence>
<dbReference type="NCBIfam" id="TIGR03347">
    <property type="entry name" value="VI_chp_1"/>
    <property type="match status" value="1"/>
</dbReference>
<evidence type="ECO:0000313" key="2">
    <source>
        <dbReference type="Proteomes" id="UP000007073"/>
    </source>
</evidence>
<dbReference type="PANTHER" id="PTHR35564:SF3">
    <property type="entry name" value="TYPE VI SECRETION SYSTEM BASEPLATE SUBUNIT TSSG"/>
    <property type="match status" value="1"/>
</dbReference>
<gene>
    <name evidence="1" type="primary">tssG</name>
    <name evidence="1" type="ordered locus">Gmet_3314</name>
</gene>
<protein>
    <submittedName>
        <fullName evidence="1">Type VI secretion system protein TssG</fullName>
    </submittedName>
</protein>
<evidence type="ECO:0000313" key="1">
    <source>
        <dbReference type="EMBL" id="ABB33527.1"/>
    </source>
</evidence>
<dbReference type="HOGENOM" id="CLU_048238_0_0_7"/>
<keyword evidence="2" id="KW-1185">Reference proteome</keyword>
<dbReference type="InterPro" id="IPR010732">
    <property type="entry name" value="T6SS_TssG-like"/>
</dbReference>
<dbReference type="RefSeq" id="WP_004512538.1">
    <property type="nucleotide sequence ID" value="NC_007517.1"/>
</dbReference>
<dbReference type="STRING" id="269799.Gmet_3314"/>
<reference evidence="1 2" key="2">
    <citation type="journal article" date="2009" name="BMC Microbiol.">
        <title>The genome sequence of Geobacter metallireducens: features of metabolism, physiology and regulation common and dissimilar to Geobacter sulfurreducens.</title>
        <authorList>
            <person name="Aklujkar M."/>
            <person name="Krushkal J."/>
            <person name="DiBartolo G."/>
            <person name="Lapidus A."/>
            <person name="Land M.L."/>
            <person name="Lovley D.R."/>
        </authorList>
    </citation>
    <scope>NUCLEOTIDE SEQUENCE [LARGE SCALE GENOMIC DNA]</scope>
    <source>
        <strain evidence="2">ATCC 53774 / DSM 7210 / GS-15</strain>
    </source>
</reference>
<organism evidence="1 2">
    <name type="scientific">Geobacter metallireducens (strain ATCC 53774 / DSM 7210 / GS-15)</name>
    <dbReference type="NCBI Taxonomy" id="269799"/>
    <lineage>
        <taxon>Bacteria</taxon>
        <taxon>Pseudomonadati</taxon>
        <taxon>Thermodesulfobacteriota</taxon>
        <taxon>Desulfuromonadia</taxon>
        <taxon>Geobacterales</taxon>
        <taxon>Geobacteraceae</taxon>
        <taxon>Geobacter</taxon>
    </lineage>
</organism>
<dbReference type="eggNOG" id="COG3520">
    <property type="taxonomic scope" value="Bacteria"/>
</dbReference>
<dbReference type="Pfam" id="PF06996">
    <property type="entry name" value="T6SS_TssG"/>
    <property type="match status" value="1"/>
</dbReference>